<evidence type="ECO:0000313" key="3">
    <source>
        <dbReference type="EMBL" id="ACV12621.1"/>
    </source>
</evidence>
<evidence type="ECO:0000313" key="4">
    <source>
        <dbReference type="Proteomes" id="UP000002071"/>
    </source>
</evidence>
<protein>
    <submittedName>
        <fullName evidence="3">Transcriptional regulator TrmB</fullName>
    </submittedName>
</protein>
<dbReference type="Proteomes" id="UP000002071">
    <property type="component" value="Chromosome"/>
</dbReference>
<dbReference type="HOGENOM" id="CLU_091226_0_0_2"/>
<feature type="domain" description="Transcription regulator TrmB N-terminal" evidence="1">
    <location>
        <begin position="33"/>
        <end position="83"/>
    </location>
</feature>
<dbReference type="EMBL" id="CP001687">
    <property type="protein sequence ID" value="ACV12621.1"/>
    <property type="molecule type" value="Genomic_DNA"/>
</dbReference>
<dbReference type="Pfam" id="PF01978">
    <property type="entry name" value="TrmB"/>
    <property type="match status" value="1"/>
</dbReference>
<organism evidence="3 4">
    <name type="scientific">Halorhabdus utahensis (strain DSM 12940 / JCM 11049 / AX-2)</name>
    <dbReference type="NCBI Taxonomy" id="519442"/>
    <lineage>
        <taxon>Archaea</taxon>
        <taxon>Methanobacteriati</taxon>
        <taxon>Methanobacteriota</taxon>
        <taxon>Stenosarchaea group</taxon>
        <taxon>Halobacteria</taxon>
        <taxon>Halobacteriales</taxon>
        <taxon>Haloarculaceae</taxon>
        <taxon>Halorhabdus</taxon>
    </lineage>
</organism>
<name>C7NMI2_HALUD</name>
<dbReference type="RefSeq" id="WP_015790187.1">
    <property type="nucleotide sequence ID" value="NC_013158.1"/>
</dbReference>
<dbReference type="eggNOG" id="arCOG04498">
    <property type="taxonomic scope" value="Archaea"/>
</dbReference>
<dbReference type="GeneID" id="8384758"/>
<reference evidence="3 4" key="1">
    <citation type="journal article" date="2009" name="Stand. Genomic Sci.">
        <title>Complete genome sequence of Halorhabdus utahensis type strain (AX-2).</title>
        <authorList>
            <person name="Anderson I."/>
            <person name="Tindall B.J."/>
            <person name="Pomrenke H."/>
            <person name="Goker M."/>
            <person name="Lapidus A."/>
            <person name="Nolan M."/>
            <person name="Copeland A."/>
            <person name="Glavina Del Rio T."/>
            <person name="Chen F."/>
            <person name="Tice H."/>
            <person name="Cheng J.F."/>
            <person name="Lucas S."/>
            <person name="Chertkov O."/>
            <person name="Bruce D."/>
            <person name="Brettin T."/>
            <person name="Detter J.C."/>
            <person name="Han C."/>
            <person name="Goodwin L."/>
            <person name="Land M."/>
            <person name="Hauser L."/>
            <person name="Chang Y.J."/>
            <person name="Jeffries C.D."/>
            <person name="Pitluck S."/>
            <person name="Pati A."/>
            <person name="Mavromatis K."/>
            <person name="Ivanova N."/>
            <person name="Ovchinnikova G."/>
            <person name="Chen A."/>
            <person name="Palaniappan K."/>
            <person name="Chain P."/>
            <person name="Rohde M."/>
            <person name="Bristow J."/>
            <person name="Eisen J.A."/>
            <person name="Markowitz V."/>
            <person name="Hugenholtz P."/>
            <person name="Kyrpides N.C."/>
            <person name="Klenk H.P."/>
        </authorList>
    </citation>
    <scope>NUCLEOTIDE SEQUENCE [LARGE SCALE GENOMIC DNA]</scope>
    <source>
        <strain evidence="4">DSM 12940 / JCM 11049 / AX-2</strain>
    </source>
</reference>
<dbReference type="KEGG" id="hut:Huta_2456"/>
<dbReference type="Gene3D" id="1.10.10.10">
    <property type="entry name" value="Winged helix-like DNA-binding domain superfamily/Winged helix DNA-binding domain"/>
    <property type="match status" value="1"/>
</dbReference>
<dbReference type="Pfam" id="PF24218">
    <property type="entry name" value="DUF7437"/>
    <property type="match status" value="1"/>
</dbReference>
<feature type="domain" description="DUF7437" evidence="2">
    <location>
        <begin position="115"/>
        <end position="178"/>
    </location>
</feature>
<dbReference type="OrthoDB" id="350231at2157"/>
<gene>
    <name evidence="3" type="ordered locus">Huta_2456</name>
</gene>
<keyword evidence="4" id="KW-1185">Reference proteome</keyword>
<proteinExistence type="predicted"/>
<dbReference type="AlphaFoldDB" id="C7NMI2"/>
<sequence length="188" mass="20871">MSTEHRLADATDPEATVGNLLTYAELLNTPKLARLYVYVLRNGPVAIETVKDDLELPHSTTYKYVGELEEMGVLTRHEEATPTTIEVEPIRLTMETDHGDVVVKPVLVDAIARQHDTEDIRVFVERQGIPKLAAALHYTLHVMDGDLTQRTAANKLDVHPVEGMTVITALQDVVEAAEAYDPYLDIGE</sequence>
<dbReference type="InterPro" id="IPR036388">
    <property type="entry name" value="WH-like_DNA-bd_sf"/>
</dbReference>
<evidence type="ECO:0000259" key="1">
    <source>
        <dbReference type="Pfam" id="PF01978"/>
    </source>
</evidence>
<dbReference type="InterPro" id="IPR002831">
    <property type="entry name" value="Tscrpt_reg_TrmB_N"/>
</dbReference>
<dbReference type="InterPro" id="IPR055860">
    <property type="entry name" value="DUF7437"/>
</dbReference>
<accession>C7NMI2</accession>
<evidence type="ECO:0000259" key="2">
    <source>
        <dbReference type="Pfam" id="PF24218"/>
    </source>
</evidence>